<dbReference type="EMBL" id="JACXLD010000002">
    <property type="protein sequence ID" value="MBD2858562.1"/>
    <property type="molecule type" value="Genomic_DNA"/>
</dbReference>
<organism evidence="1 2">
    <name type="scientific">Spongiibacter pelagi</name>
    <dbReference type="NCBI Taxonomy" id="2760804"/>
    <lineage>
        <taxon>Bacteria</taxon>
        <taxon>Pseudomonadati</taxon>
        <taxon>Pseudomonadota</taxon>
        <taxon>Gammaproteobacteria</taxon>
        <taxon>Cellvibrionales</taxon>
        <taxon>Spongiibacteraceae</taxon>
        <taxon>Spongiibacter</taxon>
    </lineage>
</organism>
<reference evidence="1" key="1">
    <citation type="submission" date="2020-09" db="EMBL/GenBank/DDBJ databases">
        <authorList>
            <person name="Yoon J.-W."/>
        </authorList>
    </citation>
    <scope>NUCLEOTIDE SEQUENCE</scope>
    <source>
        <strain evidence="1">KMU-158</strain>
    </source>
</reference>
<evidence type="ECO:0000313" key="1">
    <source>
        <dbReference type="EMBL" id="MBD2858562.1"/>
    </source>
</evidence>
<proteinExistence type="predicted"/>
<comment type="caution">
    <text evidence="1">The sequence shown here is derived from an EMBL/GenBank/DDBJ whole genome shotgun (WGS) entry which is preliminary data.</text>
</comment>
<dbReference type="InterPro" id="IPR011008">
    <property type="entry name" value="Dimeric_a/b-barrel"/>
</dbReference>
<name>A0A927C1Z9_9GAMM</name>
<dbReference type="SUPFAM" id="SSF54909">
    <property type="entry name" value="Dimeric alpha+beta barrel"/>
    <property type="match status" value="1"/>
</dbReference>
<evidence type="ECO:0000313" key="2">
    <source>
        <dbReference type="Proteomes" id="UP000610558"/>
    </source>
</evidence>
<dbReference type="AlphaFoldDB" id="A0A927C1Z9"/>
<sequence>MLKVQLLCRGDNQALEPFLEAAFAEERLGEVEGILRWQINIADRDVADAAGRRIGEAAYSALLSFWLDSSQTQASRCCLQLQERLPDGLEYDSYLVEEAIPLESSENAVKGQRQQGFTQVALLQCPEQISYQQWYGHWKQVHTSVAIQTQATTRYIQNRVLAVLSPASPALDAIVEETFPLTAMSDDAAFYDAVGQSERLQKHVEEMMTSCAAFIDFERLAVFPSSEYRFTSATSKSES</sequence>
<accession>A0A927C1Z9</accession>
<protein>
    <submittedName>
        <fullName evidence="1">EthD domain-containing protein</fullName>
    </submittedName>
</protein>
<gene>
    <name evidence="1" type="ORF">IB286_06020</name>
</gene>
<dbReference type="RefSeq" id="WP_190763496.1">
    <property type="nucleotide sequence ID" value="NZ_JACXLD010000002.1"/>
</dbReference>
<dbReference type="Proteomes" id="UP000610558">
    <property type="component" value="Unassembled WGS sequence"/>
</dbReference>
<keyword evidence="2" id="KW-1185">Reference proteome</keyword>